<gene>
    <name evidence="2" type="ORF">DPF_2262</name>
</gene>
<protein>
    <recommendedName>
        <fullName evidence="4">Lipoprotein</fullName>
    </recommendedName>
</protein>
<name>A0A194AJW6_9BACT</name>
<feature type="chain" id="PRO_5008262372" description="Lipoprotein" evidence="1">
    <location>
        <begin position="28"/>
        <end position="311"/>
    </location>
</feature>
<feature type="signal peptide" evidence="1">
    <location>
        <begin position="1"/>
        <end position="27"/>
    </location>
</feature>
<evidence type="ECO:0000313" key="3">
    <source>
        <dbReference type="Proteomes" id="UP000095200"/>
    </source>
</evidence>
<dbReference type="EMBL" id="BDFE01000017">
    <property type="protein sequence ID" value="GAU09535.1"/>
    <property type="molecule type" value="Genomic_DNA"/>
</dbReference>
<dbReference type="Proteomes" id="UP000095200">
    <property type="component" value="Unassembled WGS sequence"/>
</dbReference>
<sequence length="311" mass="34615">MKFACVSRPLGLAVALLFVALVVPGRAAQQVEVSWPLEPGQQEMDVRQQVLDAGFMKGVIQQADELLAQPMNEERAALFGTYMKDKVAELVQGYSVVRSTVHENPPSLDMVLSVTLNIPEIKKDLRRLGILYTCTQPVASTMTLSGVDAGDWQRLEELKTLTGVNAVVSGLQARADVADVRITKADTTAWQGELTAFNRTFSSSGKSLDEVWIALWQNYFSLDNVVARTFATVRFKIDGWYVPEGISYFDIRLSTWKKLVEQAHLVRLDLETESLGGVWEVRTRDTQAMRARLEQFVADKGLRLVSFDGGV</sequence>
<evidence type="ECO:0008006" key="4">
    <source>
        <dbReference type="Google" id="ProtNLM"/>
    </source>
</evidence>
<comment type="caution">
    <text evidence="2">The sequence shown here is derived from an EMBL/GenBank/DDBJ whole genome shotgun (WGS) entry which is preliminary data.</text>
</comment>
<reference evidence="3" key="1">
    <citation type="submission" date="2016-06" db="EMBL/GenBank/DDBJ databases">
        <title>Draft genome sequence of Desulfoplanes formicivorans strain Pf12B.</title>
        <authorList>
            <person name="Watanabe M."/>
            <person name="Kojima H."/>
            <person name="Fukui M."/>
        </authorList>
    </citation>
    <scope>NUCLEOTIDE SEQUENCE [LARGE SCALE GENOMIC DNA]</scope>
    <source>
        <strain evidence="3">Pf12B</strain>
    </source>
</reference>
<evidence type="ECO:0000256" key="1">
    <source>
        <dbReference type="SAM" id="SignalP"/>
    </source>
</evidence>
<dbReference type="AlphaFoldDB" id="A0A194AJW6"/>
<keyword evidence="1" id="KW-0732">Signal</keyword>
<proteinExistence type="predicted"/>
<dbReference type="OrthoDB" id="5470220at2"/>
<accession>A0A194AJW6</accession>
<organism evidence="2 3">
    <name type="scientific">Desulfoplanes formicivorans</name>
    <dbReference type="NCBI Taxonomy" id="1592317"/>
    <lineage>
        <taxon>Bacteria</taxon>
        <taxon>Pseudomonadati</taxon>
        <taxon>Thermodesulfobacteriota</taxon>
        <taxon>Desulfovibrionia</taxon>
        <taxon>Desulfovibrionales</taxon>
        <taxon>Desulfoplanaceae</taxon>
        <taxon>Desulfoplanes</taxon>
    </lineage>
</organism>
<evidence type="ECO:0000313" key="2">
    <source>
        <dbReference type="EMBL" id="GAU09535.1"/>
    </source>
</evidence>
<dbReference type="RefSeq" id="WP_141721118.1">
    <property type="nucleotide sequence ID" value="NZ_BDFE01000017.1"/>
</dbReference>
<keyword evidence="3" id="KW-1185">Reference proteome</keyword>
<dbReference type="STRING" id="1592317.DPF_2262"/>